<keyword evidence="7" id="KW-1185">Reference proteome</keyword>
<sequence>MPSPALPQSVVVVVTSPTKTVRAHVRGLVQRLVAGGVDVRVAGARTVLATFADLVDLDRAGVELPLGEELRPAHDLAAASALRQALHERPAQVVHAHGFRAGAVAALAVRLVRPRPALVTTWHALPSAGASGRVTVGAGARLVARSSDVTLAPSADVLARSRAVGAVRARLSPVAAPSVPAPRTDRGALRRRLADELGLEVDVPWILAVGRIVPEKDHDLLLEASRRWRSLHPTPEVLLVGVGAVPAVARLRRTIAAGRLPVRLLGARDDIGELMHAADVFVLTSRWEAPALSVQEAMRAHLPVVATAVGGVPDLLGDTGVLVPAGDLESFAAEVALLLSDPPRASRLAEAAGERARSLPDEDDVAVDVLAAYAEARAARPGRGA</sequence>
<dbReference type="CDD" id="cd03801">
    <property type="entry name" value="GT4_PimA-like"/>
    <property type="match status" value="1"/>
</dbReference>
<organism evidence="6 7">
    <name type="scientific">Aquipuribacter hungaricus</name>
    <dbReference type="NCBI Taxonomy" id="545624"/>
    <lineage>
        <taxon>Bacteria</taxon>
        <taxon>Bacillati</taxon>
        <taxon>Actinomycetota</taxon>
        <taxon>Actinomycetes</taxon>
        <taxon>Micrococcales</taxon>
        <taxon>Intrasporangiaceae</taxon>
        <taxon>Aquipuribacter</taxon>
    </lineage>
</organism>
<reference evidence="7" key="1">
    <citation type="journal article" date="2019" name="Int. J. Syst. Evol. Microbiol.">
        <title>The Global Catalogue of Microorganisms (GCM) 10K type strain sequencing project: providing services to taxonomists for standard genome sequencing and annotation.</title>
        <authorList>
            <consortium name="The Broad Institute Genomics Platform"/>
            <consortium name="The Broad Institute Genome Sequencing Center for Infectious Disease"/>
            <person name="Wu L."/>
            <person name="Ma J."/>
        </authorList>
    </citation>
    <scope>NUCLEOTIDE SEQUENCE [LARGE SCALE GENOMIC DNA]</scope>
    <source>
        <strain evidence="7">NCAIM B.02333</strain>
    </source>
</reference>
<dbReference type="Proteomes" id="UP001595685">
    <property type="component" value="Unassembled WGS sequence"/>
</dbReference>
<dbReference type="EMBL" id="JBHRWW010000002">
    <property type="protein sequence ID" value="MFC3687352.1"/>
    <property type="molecule type" value="Genomic_DNA"/>
</dbReference>
<evidence type="ECO:0000256" key="3">
    <source>
        <dbReference type="ARBA" id="ARBA00022679"/>
    </source>
</evidence>
<evidence type="ECO:0000259" key="4">
    <source>
        <dbReference type="Pfam" id="PF00534"/>
    </source>
</evidence>
<evidence type="ECO:0000256" key="1">
    <source>
        <dbReference type="ARBA" id="ARBA00021292"/>
    </source>
</evidence>
<gene>
    <name evidence="6" type="ORF">ACFOLH_03245</name>
</gene>
<dbReference type="InterPro" id="IPR028098">
    <property type="entry name" value="Glyco_trans_4-like_N"/>
</dbReference>
<keyword evidence="3 6" id="KW-0808">Transferase</keyword>
<feature type="domain" description="Glycosyltransferase subfamily 4-like N-terminal" evidence="5">
    <location>
        <begin position="21"/>
        <end position="174"/>
    </location>
</feature>
<comment type="caution">
    <text evidence="6">The sequence shown here is derived from an EMBL/GenBank/DDBJ whole genome shotgun (WGS) entry which is preliminary data.</text>
</comment>
<dbReference type="PANTHER" id="PTHR45947:SF3">
    <property type="entry name" value="SULFOQUINOVOSYL TRANSFERASE SQD2"/>
    <property type="match status" value="1"/>
</dbReference>
<accession>A0ABV7WEC0</accession>
<dbReference type="RefSeq" id="WP_376984026.1">
    <property type="nucleotide sequence ID" value="NZ_JBHRWW010000002.1"/>
</dbReference>
<dbReference type="Gene3D" id="3.40.50.2000">
    <property type="entry name" value="Glycogen Phosphorylase B"/>
    <property type="match status" value="2"/>
</dbReference>
<feature type="domain" description="Glycosyl transferase family 1" evidence="4">
    <location>
        <begin position="195"/>
        <end position="353"/>
    </location>
</feature>
<dbReference type="InterPro" id="IPR050194">
    <property type="entry name" value="Glycosyltransferase_grp1"/>
</dbReference>
<evidence type="ECO:0000259" key="5">
    <source>
        <dbReference type="Pfam" id="PF13579"/>
    </source>
</evidence>
<dbReference type="InterPro" id="IPR001296">
    <property type="entry name" value="Glyco_trans_1"/>
</dbReference>
<keyword evidence="2 6" id="KW-0328">Glycosyltransferase</keyword>
<evidence type="ECO:0000313" key="6">
    <source>
        <dbReference type="EMBL" id="MFC3687352.1"/>
    </source>
</evidence>
<dbReference type="GO" id="GO:0016757">
    <property type="term" value="F:glycosyltransferase activity"/>
    <property type="evidence" value="ECO:0007669"/>
    <property type="project" value="UniProtKB-KW"/>
</dbReference>
<evidence type="ECO:0000313" key="7">
    <source>
        <dbReference type="Proteomes" id="UP001595685"/>
    </source>
</evidence>
<proteinExistence type="predicted"/>
<dbReference type="SUPFAM" id="SSF53756">
    <property type="entry name" value="UDP-Glycosyltransferase/glycogen phosphorylase"/>
    <property type="match status" value="1"/>
</dbReference>
<name>A0ABV7WEC0_9MICO</name>
<dbReference type="Pfam" id="PF13579">
    <property type="entry name" value="Glyco_trans_4_4"/>
    <property type="match status" value="1"/>
</dbReference>
<protein>
    <recommendedName>
        <fullName evidence="1">D-inositol 3-phosphate glycosyltransferase</fullName>
    </recommendedName>
</protein>
<evidence type="ECO:0000256" key="2">
    <source>
        <dbReference type="ARBA" id="ARBA00022676"/>
    </source>
</evidence>
<dbReference type="Pfam" id="PF00534">
    <property type="entry name" value="Glycos_transf_1"/>
    <property type="match status" value="1"/>
</dbReference>
<dbReference type="PANTHER" id="PTHR45947">
    <property type="entry name" value="SULFOQUINOVOSYL TRANSFERASE SQD2"/>
    <property type="match status" value="1"/>
</dbReference>